<evidence type="ECO:0000256" key="2">
    <source>
        <dbReference type="ARBA" id="ARBA00022448"/>
    </source>
</evidence>
<keyword evidence="6" id="KW-0592">Phosphate transport</keyword>
<evidence type="ECO:0000256" key="5">
    <source>
        <dbReference type="ARBA" id="ARBA00023136"/>
    </source>
</evidence>
<evidence type="ECO:0000256" key="1">
    <source>
        <dbReference type="ARBA" id="ARBA00004141"/>
    </source>
</evidence>
<reference evidence="8" key="1">
    <citation type="submission" date="2015-09" db="EMBL/GenBank/DDBJ databases">
        <authorList>
            <person name="Daims H."/>
        </authorList>
    </citation>
    <scope>NUCLEOTIDE SEQUENCE [LARGE SCALE GENOMIC DNA]</scope>
</reference>
<dbReference type="InterPro" id="IPR001204">
    <property type="entry name" value="Phos_transporter"/>
</dbReference>
<evidence type="ECO:0000256" key="3">
    <source>
        <dbReference type="ARBA" id="ARBA00022692"/>
    </source>
</evidence>
<dbReference type="RefSeq" id="WP_062484505.1">
    <property type="nucleotide sequence ID" value="NZ_LN885086.1"/>
</dbReference>
<sequence>MELLAFFLILALAYANGSNDVSKSVATLVGSGVTEYNTAILWGTIWTVAGASASAFIGGAMVKTFSGGLVRPDTMFQPAAVLSILTGTIVWILFASRAGLPVSTTHALTGAIVGAGLTSLPPEALIWPAIAKKIALPLLLGPLLALAVSFLLYPAMRHAATRWEGSCLCVMPASRALVTIDAHGGTRTLFQTTTFGRPVAAVPLHCERAGLRGLVLGLDTAHWLSSGLASFARGMNDAPKIVAMLLLGSISAAGLGGASPLAWFGGVALAMGIGSYLGGLRVTTVLAERVTTMDHVEGLSANLTTSSLVLLSGIMGLPVSTTHVSSSAIIGIGFRNGVRTIRWRTVRDMVFAWIVTLPVSACLAGLSYRIFALAF</sequence>
<dbReference type="PANTHER" id="PTHR11101:SF80">
    <property type="entry name" value="PHOSPHATE TRANSPORTER"/>
    <property type="match status" value="1"/>
</dbReference>
<evidence type="ECO:0000313" key="8">
    <source>
        <dbReference type="Proteomes" id="UP000066284"/>
    </source>
</evidence>
<dbReference type="EMBL" id="LN885086">
    <property type="protein sequence ID" value="CUQ66491.1"/>
    <property type="molecule type" value="Genomic_DNA"/>
</dbReference>
<feature type="transmembrane region" description="Helical" evidence="6">
    <location>
        <begin position="308"/>
        <end position="330"/>
    </location>
</feature>
<accession>A0A0S4KVS8</accession>
<keyword evidence="3 6" id="KW-0812">Transmembrane</keyword>
<name>A0A0S4KVS8_9BACT</name>
<evidence type="ECO:0000313" key="7">
    <source>
        <dbReference type="EMBL" id="CUQ66491.1"/>
    </source>
</evidence>
<dbReference type="AlphaFoldDB" id="A0A0S4KVS8"/>
<keyword evidence="2 6" id="KW-0813">Transport</keyword>
<gene>
    <name evidence="7" type="ORF">NITINOP_1516</name>
</gene>
<evidence type="ECO:0000256" key="4">
    <source>
        <dbReference type="ARBA" id="ARBA00022989"/>
    </source>
</evidence>
<dbReference type="PANTHER" id="PTHR11101">
    <property type="entry name" value="PHOSPHATE TRANSPORTER"/>
    <property type="match status" value="1"/>
</dbReference>
<feature type="transmembrane region" description="Helical" evidence="6">
    <location>
        <begin position="241"/>
        <end position="261"/>
    </location>
</feature>
<evidence type="ECO:0000256" key="6">
    <source>
        <dbReference type="RuleBase" id="RU363058"/>
    </source>
</evidence>
<dbReference type="GO" id="GO:0005315">
    <property type="term" value="F:phosphate transmembrane transporter activity"/>
    <property type="evidence" value="ECO:0007669"/>
    <property type="project" value="InterPro"/>
</dbReference>
<dbReference type="OrthoDB" id="9779554at2"/>
<dbReference type="Pfam" id="PF01384">
    <property type="entry name" value="PHO4"/>
    <property type="match status" value="1"/>
</dbReference>
<comment type="similarity">
    <text evidence="6">Belongs to the inorganic phosphate transporter (PiT) (TC 2.A.20) family.</text>
</comment>
<feature type="transmembrane region" description="Helical" evidence="6">
    <location>
        <begin position="350"/>
        <end position="371"/>
    </location>
</feature>
<comment type="subcellular location">
    <subcellularLocation>
        <location evidence="1 6">Membrane</location>
        <topology evidence="1 6">Multi-pass membrane protein</topology>
    </subcellularLocation>
</comment>
<feature type="transmembrane region" description="Helical" evidence="6">
    <location>
        <begin position="39"/>
        <end position="62"/>
    </location>
</feature>
<protein>
    <recommendedName>
        <fullName evidence="6">Phosphate transporter</fullName>
    </recommendedName>
</protein>
<dbReference type="STRING" id="1715989.NITINOP_1516"/>
<dbReference type="GO" id="GO:0016020">
    <property type="term" value="C:membrane"/>
    <property type="evidence" value="ECO:0007669"/>
    <property type="project" value="UniProtKB-SubCell"/>
</dbReference>
<keyword evidence="4 6" id="KW-1133">Transmembrane helix</keyword>
<dbReference type="KEGG" id="nio:NITINOP_1516"/>
<proteinExistence type="inferred from homology"/>
<organism evidence="7 8">
    <name type="scientific">Candidatus Nitrospira inopinata</name>
    <dbReference type="NCBI Taxonomy" id="1715989"/>
    <lineage>
        <taxon>Bacteria</taxon>
        <taxon>Pseudomonadati</taxon>
        <taxon>Nitrospirota</taxon>
        <taxon>Nitrospiria</taxon>
        <taxon>Nitrospirales</taxon>
        <taxon>Nitrospiraceae</taxon>
        <taxon>Nitrospira</taxon>
    </lineage>
</organism>
<feature type="transmembrane region" description="Helical" evidence="6">
    <location>
        <begin position="74"/>
        <end position="94"/>
    </location>
</feature>
<keyword evidence="5 6" id="KW-0472">Membrane</keyword>
<feature type="transmembrane region" description="Helical" evidence="6">
    <location>
        <begin position="134"/>
        <end position="153"/>
    </location>
</feature>
<dbReference type="GO" id="GO:0035435">
    <property type="term" value="P:phosphate ion transmembrane transport"/>
    <property type="evidence" value="ECO:0007669"/>
    <property type="project" value="TreeGrafter"/>
</dbReference>
<dbReference type="Proteomes" id="UP000066284">
    <property type="component" value="Chromosome 1"/>
</dbReference>
<keyword evidence="8" id="KW-1185">Reference proteome</keyword>